<evidence type="ECO:0000313" key="2">
    <source>
        <dbReference type="EMBL" id="GCC17485.1"/>
    </source>
</evidence>
<sequence>MTLARPLRRNGSTDRRAARPIGHVRVTLVLSKSSSPAEMQVLTQQLAQRVLVTGSGSCADGRPAGT</sequence>
<organism evidence="2 3">
    <name type="scientific">Chiloscyllium punctatum</name>
    <name type="common">Brownbanded bambooshark</name>
    <name type="synonym">Hemiscyllium punctatum</name>
    <dbReference type="NCBI Taxonomy" id="137246"/>
    <lineage>
        <taxon>Eukaryota</taxon>
        <taxon>Metazoa</taxon>
        <taxon>Chordata</taxon>
        <taxon>Craniata</taxon>
        <taxon>Vertebrata</taxon>
        <taxon>Chondrichthyes</taxon>
        <taxon>Elasmobranchii</taxon>
        <taxon>Galeomorphii</taxon>
        <taxon>Galeoidea</taxon>
        <taxon>Orectolobiformes</taxon>
        <taxon>Hemiscylliidae</taxon>
        <taxon>Chiloscyllium</taxon>
    </lineage>
</organism>
<proteinExistence type="predicted"/>
<feature type="region of interest" description="Disordered" evidence="1">
    <location>
        <begin position="1"/>
        <end position="20"/>
    </location>
</feature>
<accession>A0A401RH60</accession>
<gene>
    <name evidence="2" type="ORF">chiPu_0021542</name>
</gene>
<reference evidence="2 3" key="1">
    <citation type="journal article" date="2018" name="Nat. Ecol. Evol.">
        <title>Shark genomes provide insights into elasmobranch evolution and the origin of vertebrates.</title>
        <authorList>
            <person name="Hara Y"/>
            <person name="Yamaguchi K"/>
            <person name="Onimaru K"/>
            <person name="Kadota M"/>
            <person name="Koyanagi M"/>
            <person name="Keeley SD"/>
            <person name="Tatsumi K"/>
            <person name="Tanaka K"/>
            <person name="Motone F"/>
            <person name="Kageyama Y"/>
            <person name="Nozu R"/>
            <person name="Adachi N"/>
            <person name="Nishimura O"/>
            <person name="Nakagawa R"/>
            <person name="Tanegashima C"/>
            <person name="Kiyatake I"/>
            <person name="Matsumoto R"/>
            <person name="Murakumo K"/>
            <person name="Nishida K"/>
            <person name="Terakita A"/>
            <person name="Kuratani S"/>
            <person name="Sato K"/>
            <person name="Hyodo S Kuraku.S."/>
        </authorList>
    </citation>
    <scope>NUCLEOTIDE SEQUENCE [LARGE SCALE GENOMIC DNA]</scope>
</reference>
<protein>
    <submittedName>
        <fullName evidence="2">Uncharacterized protein</fullName>
    </submittedName>
</protein>
<dbReference type="Proteomes" id="UP000287033">
    <property type="component" value="Unassembled WGS sequence"/>
</dbReference>
<evidence type="ECO:0000313" key="3">
    <source>
        <dbReference type="Proteomes" id="UP000287033"/>
    </source>
</evidence>
<dbReference type="EMBL" id="BEZZ01004134">
    <property type="protein sequence ID" value="GCC17485.1"/>
    <property type="molecule type" value="Genomic_DNA"/>
</dbReference>
<dbReference type="AlphaFoldDB" id="A0A401RH60"/>
<keyword evidence="3" id="KW-1185">Reference proteome</keyword>
<comment type="caution">
    <text evidence="2">The sequence shown here is derived from an EMBL/GenBank/DDBJ whole genome shotgun (WGS) entry which is preliminary data.</text>
</comment>
<evidence type="ECO:0000256" key="1">
    <source>
        <dbReference type="SAM" id="MobiDB-lite"/>
    </source>
</evidence>
<name>A0A401RH60_CHIPU</name>